<dbReference type="OrthoDB" id="250606at2"/>
<dbReference type="SUPFAM" id="SSF53822">
    <property type="entry name" value="Periplasmic binding protein-like I"/>
    <property type="match status" value="1"/>
</dbReference>
<evidence type="ECO:0000256" key="4">
    <source>
        <dbReference type="SAM" id="SignalP"/>
    </source>
</evidence>
<dbReference type="PANTHER" id="PTHR46847:SF2">
    <property type="entry name" value="ABC TRANSPORTER SUGAR-BINDING PROTEIN"/>
    <property type="match status" value="1"/>
</dbReference>
<gene>
    <name evidence="6" type="ORF">PTE30175_03768</name>
</gene>
<dbReference type="PANTHER" id="PTHR46847">
    <property type="entry name" value="D-ALLOSE-BINDING PERIPLASMIC PROTEIN-RELATED"/>
    <property type="match status" value="1"/>
</dbReference>
<protein>
    <submittedName>
        <fullName evidence="6">Sugar ABC transporter substrate-binding protein</fullName>
    </submittedName>
</protein>
<keyword evidence="3 4" id="KW-0732">Signal</keyword>
<accession>A0A5E4XFV8</accession>
<feature type="chain" id="PRO_5022777589" evidence="4">
    <location>
        <begin position="27"/>
        <end position="319"/>
    </location>
</feature>
<comment type="similarity">
    <text evidence="2">Belongs to the bacterial solute-binding protein 2 family.</text>
</comment>
<dbReference type="AlphaFoldDB" id="A0A5E4XFV8"/>
<evidence type="ECO:0000256" key="1">
    <source>
        <dbReference type="ARBA" id="ARBA00004196"/>
    </source>
</evidence>
<dbReference type="GO" id="GO:0030246">
    <property type="term" value="F:carbohydrate binding"/>
    <property type="evidence" value="ECO:0007669"/>
    <property type="project" value="UniProtKB-ARBA"/>
</dbReference>
<dbReference type="CDD" id="cd06321">
    <property type="entry name" value="PBP1_ABC_sugar_binding-like"/>
    <property type="match status" value="1"/>
</dbReference>
<dbReference type="GO" id="GO:0030313">
    <property type="term" value="C:cell envelope"/>
    <property type="evidence" value="ECO:0007669"/>
    <property type="project" value="UniProtKB-SubCell"/>
</dbReference>
<feature type="signal peptide" evidence="4">
    <location>
        <begin position="1"/>
        <end position="26"/>
    </location>
</feature>
<keyword evidence="7" id="KW-1185">Reference proteome</keyword>
<dbReference type="RefSeq" id="WP_150698582.1">
    <property type="nucleotide sequence ID" value="NZ_CABPRZ010000017.1"/>
</dbReference>
<comment type="subcellular location">
    <subcellularLocation>
        <location evidence="1">Cell envelope</location>
    </subcellularLocation>
</comment>
<name>A0A5E4XFV8_9BURK</name>
<dbReference type="EMBL" id="CABPRZ010000017">
    <property type="protein sequence ID" value="VVE35279.1"/>
    <property type="molecule type" value="Genomic_DNA"/>
</dbReference>
<feature type="domain" description="Periplasmic binding protein" evidence="5">
    <location>
        <begin position="37"/>
        <end position="290"/>
    </location>
</feature>
<evidence type="ECO:0000256" key="2">
    <source>
        <dbReference type="ARBA" id="ARBA00007639"/>
    </source>
</evidence>
<evidence type="ECO:0000313" key="7">
    <source>
        <dbReference type="Proteomes" id="UP000414233"/>
    </source>
</evidence>
<reference evidence="6 7" key="1">
    <citation type="submission" date="2019-08" db="EMBL/GenBank/DDBJ databases">
        <authorList>
            <person name="Peeters C."/>
        </authorList>
    </citation>
    <scope>NUCLEOTIDE SEQUENCE [LARGE SCALE GENOMIC DNA]</scope>
    <source>
        <strain evidence="6 7">LMG 30175</strain>
    </source>
</reference>
<dbReference type="Proteomes" id="UP000414233">
    <property type="component" value="Unassembled WGS sequence"/>
</dbReference>
<dbReference type="InterPro" id="IPR028082">
    <property type="entry name" value="Peripla_BP_I"/>
</dbReference>
<dbReference type="Pfam" id="PF13407">
    <property type="entry name" value="Peripla_BP_4"/>
    <property type="match status" value="1"/>
</dbReference>
<dbReference type="InterPro" id="IPR025997">
    <property type="entry name" value="SBP_2_dom"/>
</dbReference>
<sequence>MLHQRLTLACAALICAVACAAPVAHAAPASTKPLKSVGVSVGSLGNPYFVAIAKGVEARAHQLNPGVKVIAMSADYDLNKQFNQIDNFISSHVDLIVLNAADPKAIEPAVKRARAAGIVVVAVDVAAAGADATVQTNNIQAGALSCEYVARKLNGKGNVIIENGPPVSAVLDRVNGCKAVLAKNPGIKVLSDDQDGKGSREGGLNAMQGYLTRFPKIDAVFTINDPQAIGSDLAARQFNRRGIVIASVDGAPDVEAALKSDTLIQASASQDPWAMAQMAVNIGYDLMNGKPPSNPMVLIPSMLVTRENLPAYKGWSAPR</sequence>
<proteinExistence type="inferred from homology"/>
<evidence type="ECO:0000313" key="6">
    <source>
        <dbReference type="EMBL" id="VVE35279.1"/>
    </source>
</evidence>
<evidence type="ECO:0000259" key="5">
    <source>
        <dbReference type="Pfam" id="PF13407"/>
    </source>
</evidence>
<evidence type="ECO:0000256" key="3">
    <source>
        <dbReference type="ARBA" id="ARBA00022729"/>
    </source>
</evidence>
<dbReference type="Gene3D" id="3.40.50.2300">
    <property type="match status" value="2"/>
</dbReference>
<organism evidence="6 7">
    <name type="scientific">Pandoraea terrae</name>
    <dbReference type="NCBI Taxonomy" id="1537710"/>
    <lineage>
        <taxon>Bacteria</taxon>
        <taxon>Pseudomonadati</taxon>
        <taxon>Pseudomonadota</taxon>
        <taxon>Betaproteobacteria</taxon>
        <taxon>Burkholderiales</taxon>
        <taxon>Burkholderiaceae</taxon>
        <taxon>Pandoraea</taxon>
    </lineage>
</organism>